<evidence type="ECO:0000256" key="5">
    <source>
        <dbReference type="ARBA" id="ARBA00022519"/>
    </source>
</evidence>
<evidence type="ECO:0000256" key="1">
    <source>
        <dbReference type="ARBA" id="ARBA00004383"/>
    </source>
</evidence>
<proteinExistence type="inferred from homology"/>
<sequence>MFFNAATRGCGIAAIALTALIAGCGEAPPQAPHVPPTPPKARDTPPPAYPELLACQGIGGRVVLMLQVGPDGVPGDTRVKQRSAHAEFDAAALAAVRNWRFAPATAAGKPVATKIQVPVTFTPPTIKPDACFALEEKQRRAAGG</sequence>
<dbReference type="PANTHER" id="PTHR33446:SF2">
    <property type="entry name" value="PROTEIN TONB"/>
    <property type="match status" value="1"/>
</dbReference>
<keyword evidence="4" id="KW-1003">Cell membrane</keyword>
<evidence type="ECO:0000256" key="6">
    <source>
        <dbReference type="ARBA" id="ARBA00022692"/>
    </source>
</evidence>
<protein>
    <submittedName>
        <fullName evidence="12">Ferric siderophore transport system, periplasmic binding protein TonB</fullName>
    </submittedName>
</protein>
<feature type="compositionally biased region" description="Pro residues" evidence="10">
    <location>
        <begin position="29"/>
        <end position="47"/>
    </location>
</feature>
<accession>A0A6J4LI37</accession>
<dbReference type="PANTHER" id="PTHR33446">
    <property type="entry name" value="PROTEIN TONB-RELATED"/>
    <property type="match status" value="1"/>
</dbReference>
<comment type="similarity">
    <text evidence="2">Belongs to the TonB family.</text>
</comment>
<evidence type="ECO:0000313" key="12">
    <source>
        <dbReference type="EMBL" id="CAA9332399.1"/>
    </source>
</evidence>
<keyword evidence="3" id="KW-0813">Transport</keyword>
<feature type="region of interest" description="Disordered" evidence="10">
    <location>
        <begin position="28"/>
        <end position="47"/>
    </location>
</feature>
<dbReference type="SUPFAM" id="SSF74653">
    <property type="entry name" value="TolA/TonB C-terminal domain"/>
    <property type="match status" value="1"/>
</dbReference>
<gene>
    <name evidence="12" type="ORF">AVDCRST_MAG71-1857</name>
</gene>
<dbReference type="GO" id="GO:0031992">
    <property type="term" value="F:energy transducer activity"/>
    <property type="evidence" value="ECO:0007669"/>
    <property type="project" value="TreeGrafter"/>
</dbReference>
<organism evidence="12">
    <name type="scientific">uncultured Lysobacter sp</name>
    <dbReference type="NCBI Taxonomy" id="271060"/>
    <lineage>
        <taxon>Bacteria</taxon>
        <taxon>Pseudomonadati</taxon>
        <taxon>Pseudomonadota</taxon>
        <taxon>Gammaproteobacteria</taxon>
        <taxon>Lysobacterales</taxon>
        <taxon>Lysobacteraceae</taxon>
        <taxon>Lysobacter</taxon>
        <taxon>environmental samples</taxon>
    </lineage>
</organism>
<dbReference type="NCBIfam" id="TIGR01352">
    <property type="entry name" value="tonB_Cterm"/>
    <property type="match status" value="1"/>
</dbReference>
<dbReference type="InterPro" id="IPR037682">
    <property type="entry name" value="TonB_C"/>
</dbReference>
<dbReference type="Pfam" id="PF03544">
    <property type="entry name" value="TonB_C"/>
    <property type="match status" value="1"/>
</dbReference>
<dbReference type="Gene3D" id="3.30.1150.10">
    <property type="match status" value="1"/>
</dbReference>
<dbReference type="InterPro" id="IPR051045">
    <property type="entry name" value="TonB-dependent_transducer"/>
</dbReference>
<feature type="domain" description="TonB C-terminal" evidence="11">
    <location>
        <begin position="34"/>
        <end position="130"/>
    </location>
</feature>
<evidence type="ECO:0000256" key="3">
    <source>
        <dbReference type="ARBA" id="ARBA00022448"/>
    </source>
</evidence>
<keyword evidence="6" id="KW-0812">Transmembrane</keyword>
<dbReference type="GO" id="GO:0098797">
    <property type="term" value="C:plasma membrane protein complex"/>
    <property type="evidence" value="ECO:0007669"/>
    <property type="project" value="TreeGrafter"/>
</dbReference>
<evidence type="ECO:0000256" key="10">
    <source>
        <dbReference type="SAM" id="MobiDB-lite"/>
    </source>
</evidence>
<dbReference type="GO" id="GO:0055085">
    <property type="term" value="P:transmembrane transport"/>
    <property type="evidence" value="ECO:0007669"/>
    <property type="project" value="InterPro"/>
</dbReference>
<evidence type="ECO:0000256" key="9">
    <source>
        <dbReference type="ARBA" id="ARBA00023136"/>
    </source>
</evidence>
<name>A0A6J4LI37_9GAMM</name>
<evidence type="ECO:0000256" key="4">
    <source>
        <dbReference type="ARBA" id="ARBA00022475"/>
    </source>
</evidence>
<keyword evidence="8" id="KW-1133">Transmembrane helix</keyword>
<reference evidence="12" key="1">
    <citation type="submission" date="2020-02" db="EMBL/GenBank/DDBJ databases">
        <authorList>
            <person name="Meier V. D."/>
        </authorList>
    </citation>
    <scope>NUCLEOTIDE SEQUENCE</scope>
    <source>
        <strain evidence="12">AVDCRST_MAG71</strain>
    </source>
</reference>
<evidence type="ECO:0000256" key="8">
    <source>
        <dbReference type="ARBA" id="ARBA00022989"/>
    </source>
</evidence>
<dbReference type="GO" id="GO:0015031">
    <property type="term" value="P:protein transport"/>
    <property type="evidence" value="ECO:0007669"/>
    <property type="project" value="UniProtKB-KW"/>
</dbReference>
<comment type="subcellular location">
    <subcellularLocation>
        <location evidence="1">Cell inner membrane</location>
        <topology evidence="1">Single-pass membrane protein</topology>
        <orientation evidence="1">Periplasmic side</orientation>
    </subcellularLocation>
</comment>
<dbReference type="AlphaFoldDB" id="A0A6J4LI37"/>
<evidence type="ECO:0000256" key="7">
    <source>
        <dbReference type="ARBA" id="ARBA00022927"/>
    </source>
</evidence>
<keyword evidence="7" id="KW-0653">Protein transport</keyword>
<evidence type="ECO:0000256" key="2">
    <source>
        <dbReference type="ARBA" id="ARBA00006555"/>
    </source>
</evidence>
<dbReference type="PROSITE" id="PS52015">
    <property type="entry name" value="TONB_CTD"/>
    <property type="match status" value="1"/>
</dbReference>
<dbReference type="InterPro" id="IPR006260">
    <property type="entry name" value="TonB/TolA_C"/>
</dbReference>
<keyword evidence="9" id="KW-0472">Membrane</keyword>
<dbReference type="EMBL" id="CADCUA010000439">
    <property type="protein sequence ID" value="CAA9332399.1"/>
    <property type="molecule type" value="Genomic_DNA"/>
</dbReference>
<keyword evidence="5" id="KW-0997">Cell inner membrane</keyword>
<evidence type="ECO:0000259" key="11">
    <source>
        <dbReference type="PROSITE" id="PS52015"/>
    </source>
</evidence>